<dbReference type="PANTHER" id="PTHR31115:SF2">
    <property type="entry name" value="OS05G0107300 PROTEIN"/>
    <property type="match status" value="1"/>
</dbReference>
<name>A0A452XL50_AEGTS</name>
<dbReference type="EnsemblPlants" id="AET1Gv20050400.30">
    <property type="protein sequence ID" value="AET1Gv20050400.30"/>
    <property type="gene ID" value="AET1Gv20050400"/>
</dbReference>
<reference evidence="2" key="5">
    <citation type="journal article" date="2021" name="G3 (Bethesda)">
        <title>Aegilops tauschii genome assembly Aet v5.0 features greater sequence contiguity and improved annotation.</title>
        <authorList>
            <person name="Wang L."/>
            <person name="Zhu T."/>
            <person name="Rodriguez J.C."/>
            <person name="Deal K.R."/>
            <person name="Dubcovsky J."/>
            <person name="McGuire P.E."/>
            <person name="Lux T."/>
            <person name="Spannagl M."/>
            <person name="Mayer K.F.X."/>
            <person name="Baldrich P."/>
            <person name="Meyers B.C."/>
            <person name="Huo N."/>
            <person name="Gu Y.Q."/>
            <person name="Zhou H."/>
            <person name="Devos K.M."/>
            <person name="Bennetzen J.L."/>
            <person name="Unver T."/>
            <person name="Budak H."/>
            <person name="Gulick P.J."/>
            <person name="Galiba G."/>
            <person name="Kalapos B."/>
            <person name="Nelson D.R."/>
            <person name="Li P."/>
            <person name="You F.M."/>
            <person name="Luo M.C."/>
            <person name="Dvorak J."/>
        </authorList>
    </citation>
    <scope>NUCLEOTIDE SEQUENCE [LARGE SCALE GENOMIC DNA]</scope>
    <source>
        <strain evidence="2">cv. AL8/78</strain>
    </source>
</reference>
<keyword evidence="3" id="KW-1185">Reference proteome</keyword>
<dbReference type="AlphaFoldDB" id="A0A452XL50"/>
<reference evidence="3" key="2">
    <citation type="journal article" date="2017" name="Nat. Plants">
        <title>The Aegilops tauschii genome reveals multiple impacts of transposons.</title>
        <authorList>
            <person name="Zhao G."/>
            <person name="Zou C."/>
            <person name="Li K."/>
            <person name="Wang K."/>
            <person name="Li T."/>
            <person name="Gao L."/>
            <person name="Zhang X."/>
            <person name="Wang H."/>
            <person name="Yang Z."/>
            <person name="Liu X."/>
            <person name="Jiang W."/>
            <person name="Mao L."/>
            <person name="Kong X."/>
            <person name="Jiao Y."/>
            <person name="Jia J."/>
        </authorList>
    </citation>
    <scope>NUCLEOTIDE SEQUENCE [LARGE SCALE GENOMIC DNA]</scope>
    <source>
        <strain evidence="3">cv. AL8/78</strain>
    </source>
</reference>
<reference evidence="3" key="1">
    <citation type="journal article" date="2014" name="Science">
        <title>Ancient hybridizations among the ancestral genomes of bread wheat.</title>
        <authorList>
            <consortium name="International Wheat Genome Sequencing Consortium,"/>
            <person name="Marcussen T."/>
            <person name="Sandve S.R."/>
            <person name="Heier L."/>
            <person name="Spannagl M."/>
            <person name="Pfeifer M."/>
            <person name="Jakobsen K.S."/>
            <person name="Wulff B.B."/>
            <person name="Steuernagel B."/>
            <person name="Mayer K.F."/>
            <person name="Olsen O.A."/>
        </authorList>
    </citation>
    <scope>NUCLEOTIDE SEQUENCE [LARGE SCALE GENOMIC DNA]</scope>
    <source>
        <strain evidence="3">cv. AL8/78</strain>
    </source>
</reference>
<reference evidence="2" key="4">
    <citation type="submission" date="2019-03" db="UniProtKB">
        <authorList>
            <consortium name="EnsemblPlants"/>
        </authorList>
    </citation>
    <scope>IDENTIFICATION</scope>
</reference>
<reference evidence="2" key="3">
    <citation type="journal article" date="2017" name="Nature">
        <title>Genome sequence of the progenitor of the wheat D genome Aegilops tauschii.</title>
        <authorList>
            <person name="Luo M.C."/>
            <person name="Gu Y.Q."/>
            <person name="Puiu D."/>
            <person name="Wang H."/>
            <person name="Twardziok S.O."/>
            <person name="Deal K.R."/>
            <person name="Huo N."/>
            <person name="Zhu T."/>
            <person name="Wang L."/>
            <person name="Wang Y."/>
            <person name="McGuire P.E."/>
            <person name="Liu S."/>
            <person name="Long H."/>
            <person name="Ramasamy R.K."/>
            <person name="Rodriguez J.C."/>
            <person name="Van S.L."/>
            <person name="Yuan L."/>
            <person name="Wang Z."/>
            <person name="Xia Z."/>
            <person name="Xiao L."/>
            <person name="Anderson O.D."/>
            <person name="Ouyang S."/>
            <person name="Liang Y."/>
            <person name="Zimin A.V."/>
            <person name="Pertea G."/>
            <person name="Qi P."/>
            <person name="Bennetzen J.L."/>
            <person name="Dai X."/>
            <person name="Dawson M.W."/>
            <person name="Muller H.G."/>
            <person name="Kugler K."/>
            <person name="Rivarola-Duarte L."/>
            <person name="Spannagl M."/>
            <person name="Mayer K.F.X."/>
            <person name="Lu F.H."/>
            <person name="Bevan M.W."/>
            <person name="Leroy P."/>
            <person name="Li P."/>
            <person name="You F.M."/>
            <person name="Sun Q."/>
            <person name="Liu Z."/>
            <person name="Lyons E."/>
            <person name="Wicker T."/>
            <person name="Salzberg S.L."/>
            <person name="Devos K.M."/>
            <person name="Dvorak J."/>
        </authorList>
    </citation>
    <scope>NUCLEOTIDE SEQUENCE [LARGE SCALE GENOMIC DNA]</scope>
    <source>
        <strain evidence="2">cv. AL8/78</strain>
    </source>
</reference>
<protein>
    <submittedName>
        <fullName evidence="2">Uncharacterized protein</fullName>
    </submittedName>
</protein>
<dbReference type="PANTHER" id="PTHR31115">
    <property type="entry name" value="OS05G0107300 PROTEIN"/>
    <property type="match status" value="1"/>
</dbReference>
<dbReference type="Proteomes" id="UP000015105">
    <property type="component" value="Chromosome 1D"/>
</dbReference>
<accession>A0A452XL50</accession>
<evidence type="ECO:0000313" key="3">
    <source>
        <dbReference type="Proteomes" id="UP000015105"/>
    </source>
</evidence>
<feature type="region of interest" description="Disordered" evidence="1">
    <location>
        <begin position="213"/>
        <end position="232"/>
    </location>
</feature>
<proteinExistence type="predicted"/>
<dbReference type="InterPro" id="IPR019340">
    <property type="entry name" value="Histone_AcTrfase_su3"/>
</dbReference>
<organism evidence="2 3">
    <name type="scientific">Aegilops tauschii subsp. strangulata</name>
    <name type="common">Goatgrass</name>
    <dbReference type="NCBI Taxonomy" id="200361"/>
    <lineage>
        <taxon>Eukaryota</taxon>
        <taxon>Viridiplantae</taxon>
        <taxon>Streptophyta</taxon>
        <taxon>Embryophyta</taxon>
        <taxon>Tracheophyta</taxon>
        <taxon>Spermatophyta</taxon>
        <taxon>Magnoliopsida</taxon>
        <taxon>Liliopsida</taxon>
        <taxon>Poales</taxon>
        <taxon>Poaceae</taxon>
        <taxon>BOP clade</taxon>
        <taxon>Pooideae</taxon>
        <taxon>Triticodae</taxon>
        <taxon>Triticeae</taxon>
        <taxon>Triticinae</taxon>
        <taxon>Aegilops</taxon>
    </lineage>
</organism>
<evidence type="ECO:0000313" key="2">
    <source>
        <dbReference type="EnsemblPlants" id="AET1Gv20050400.30"/>
    </source>
</evidence>
<dbReference type="Pfam" id="PF10198">
    <property type="entry name" value="Ada3"/>
    <property type="match status" value="1"/>
</dbReference>
<evidence type="ECO:0000256" key="1">
    <source>
        <dbReference type="SAM" id="MobiDB-lite"/>
    </source>
</evidence>
<sequence length="250" mass="28357">MSSSSQTSIHCESLSDGFNGAVHPEYGHLHELIPQISLQCGNSRKNISIPPHEYQYMPMDDKILIELESIGICLETVPNLDDEGDEDINKMISELRRRLHDQLKEKKYGLHKLDKAIQDTKSIEERSLEQHALNKLVESAYSKLQGTRAGSRQKAVVSRTEKELAFSSAFARRTLARCQRFEGTKRSCFRKPSLWSVLSAPFPISDPKSTEGCYNKIKKGQEGKGPHQRSIGKGLRWKIGAPLVRQREER</sequence>
<dbReference type="Gramene" id="AET1Gv20050400.30">
    <property type="protein sequence ID" value="AET1Gv20050400.30"/>
    <property type="gene ID" value="AET1Gv20050400"/>
</dbReference>